<accession>A0A0C5XL20</accession>
<gene>
    <name evidence="2" type="ORF">KR76_06735</name>
</gene>
<dbReference type="STRING" id="2045.KR76_06735"/>
<proteinExistence type="predicted"/>
<dbReference type="GO" id="GO:0005975">
    <property type="term" value="P:carbohydrate metabolic process"/>
    <property type="evidence" value="ECO:0007669"/>
    <property type="project" value="UniProtKB-ARBA"/>
</dbReference>
<dbReference type="SUPFAM" id="SSF48726">
    <property type="entry name" value="Immunoglobulin"/>
    <property type="match status" value="1"/>
</dbReference>
<sequence length="1134" mass="117199">MTSSSSRWRALARPPLLLLLALALLLPAFVAAPGRAGAAAPAAASAAAPSAITEGTVVWGVRASFRQYIGAGGITVGDGLTTNDDGEFVFDVSGGSYDADSKRLQLDLVGSVHFEAHEGALDMTFRNLELVLEGQRPAILADVTSRALTGELVDFGHVPVVDIPFEGKAPQLAGGRTVWTDLPSVLTEETAPAFAGFYQAGSSMDTIDIDYAGPGGVPVYTAENVVASGAPMYEPAGAIEGLASVSNVVADTARGVLHVQHVPAGENAAVLQAYDYTSLAPLPTGTVPAANQAYPGMVLDPGNGVVLMAQGSTLAGYRYDAQAGYTPVTVDTTVGTVVEIGYDAPRDRVLVLGTSGLAVLTHDAAEPTGYAVAAYTGLSFSDRESVAGVSATAVIATAASARKGARYIRLMASDKTLVATPIPGVADEKANQPGQFDQPTMAFRDNTGVWLSAYTGSKIRVAAIDGAYRAAGPWLRASVGSFLADRKEHVTNTAIMLDFSGRRVRVWKDDGWADINVPNLGSGSFFNNLGGDIGTDQTVFVASTTDDDRRVLRFRLKGIAPTATTSPADATVQLGEGVVRKDVTLTSELTDADSLRWQTRLGGTGKFADVPGATGPSLTWPATSDDNGRQFRVLATNAHATSTSLTATLSVEFFPRVAAQPDDVATAPGDDALFKVMPAGNPYPAITWQRRVGGLWQSIGADDESVVVDGGFLTLRDTTADQAGLKVRAKLTNALGTTYSRAATLDVAEPSTVKRAIDGGTLTWGVKKSFRDYLAGPIAHGTVSLDGGVTQNADGTFAFPVTGGWSDPAAGTAEVRMGGTVRFTGHDGPPTCAVEHSPCLALRISDPVLRVDGDHGVLVADVESKDETTHQVVAYPAVELASFDAGDWATGKDRVTARALPATLTSSGAAAFAGFYAAGAELDPITLDGQLGAEITEPVDVATTTTVALAGAKVAYGRAPVATVQVTGADGAPVAGLVTLTVGGRSVSATLAAGRARVTLPANLRPGSLQVAARYEGADGALASSAATTLTVTRARPVVTARPAKKKVRPSARAVVRVTARIPGANGVPATGQVVVRERGRVLAVATLRKDASGKVAVRLPRLKRGVHHLRVELLGSAVQLPSASGYVRLVVRR</sequence>
<dbReference type="Proteomes" id="UP000030300">
    <property type="component" value="Chromosome"/>
</dbReference>
<evidence type="ECO:0000313" key="3">
    <source>
        <dbReference type="Proteomes" id="UP000030300"/>
    </source>
</evidence>
<dbReference type="HOGENOM" id="CLU_262985_0_0_11"/>
<dbReference type="InterPro" id="IPR036179">
    <property type="entry name" value="Ig-like_dom_sf"/>
</dbReference>
<dbReference type="Gene3D" id="2.60.40.10">
    <property type="entry name" value="Immunoglobulins"/>
    <property type="match status" value="2"/>
</dbReference>
<dbReference type="InterPro" id="IPR007331">
    <property type="entry name" value="Htaa"/>
</dbReference>
<evidence type="ECO:0000259" key="1">
    <source>
        <dbReference type="Pfam" id="PF04213"/>
    </source>
</evidence>
<dbReference type="InterPro" id="IPR013783">
    <property type="entry name" value="Ig-like_fold"/>
</dbReference>
<feature type="domain" description="Htaa" evidence="1">
    <location>
        <begin position="759"/>
        <end position="927"/>
    </location>
</feature>
<reference evidence="2 3" key="1">
    <citation type="journal article" date="2015" name="Genome Announc.">
        <title>Complete Genome Sequence of Steroid-Transforming Nocardioides simplex VKM Ac-2033D.</title>
        <authorList>
            <person name="Shtratnikova V.Y."/>
            <person name="Schelkunov M.I."/>
            <person name="Pekov Y.A."/>
            <person name="Fokina V.V."/>
            <person name="Logacheva M.D."/>
            <person name="Sokolov S.L."/>
            <person name="Bragin E.Y."/>
            <person name="Ashapkin V.V."/>
            <person name="Donova M.V."/>
        </authorList>
    </citation>
    <scope>NUCLEOTIDE SEQUENCE [LARGE SCALE GENOMIC DNA]</scope>
    <source>
        <strain evidence="2 3">VKM Ac-2033D</strain>
    </source>
</reference>
<keyword evidence="3" id="KW-1185">Reference proteome</keyword>
<organism evidence="2 3">
    <name type="scientific">Nocardioides simplex</name>
    <name type="common">Arthrobacter simplex</name>
    <dbReference type="NCBI Taxonomy" id="2045"/>
    <lineage>
        <taxon>Bacteria</taxon>
        <taxon>Bacillati</taxon>
        <taxon>Actinomycetota</taxon>
        <taxon>Actinomycetes</taxon>
        <taxon>Propionibacteriales</taxon>
        <taxon>Nocardioidaceae</taxon>
        <taxon>Pimelobacter</taxon>
    </lineage>
</organism>
<protein>
    <submittedName>
        <fullName evidence="2">Putative membrane protein</fullName>
    </submittedName>
</protein>
<name>A0A0C5XL20_NOCSI</name>
<dbReference type="EMBL" id="CP009896">
    <property type="protein sequence ID" value="AJR18187.1"/>
    <property type="molecule type" value="Genomic_DNA"/>
</dbReference>
<evidence type="ECO:0000313" key="2">
    <source>
        <dbReference type="EMBL" id="AJR18187.1"/>
    </source>
</evidence>
<dbReference type="AlphaFoldDB" id="A0A0C5XL20"/>
<dbReference type="KEGG" id="psim:KR76_06735"/>
<dbReference type="Pfam" id="PF04213">
    <property type="entry name" value="HtaA"/>
    <property type="match status" value="2"/>
</dbReference>
<dbReference type="OrthoDB" id="7210788at2"/>
<feature type="domain" description="Htaa" evidence="1">
    <location>
        <begin position="55"/>
        <end position="209"/>
    </location>
</feature>
<dbReference type="RefSeq" id="WP_052138316.1">
    <property type="nucleotide sequence ID" value="NZ_BJMC01000001.1"/>
</dbReference>
<dbReference type="GeneID" id="96612550"/>